<dbReference type="EMBL" id="LGLV01000020">
    <property type="protein sequence ID" value="OBZ92338.1"/>
    <property type="molecule type" value="Genomic_DNA"/>
</dbReference>
<comment type="subunit">
    <text evidence="2">Homodimer.</text>
</comment>
<evidence type="ECO:0000256" key="9">
    <source>
        <dbReference type="ARBA" id="ARBA00049142"/>
    </source>
</evidence>
<comment type="similarity">
    <text evidence="1 13">Belongs to the class-I pyridine nucleotide-disulfide oxidoreductase family.</text>
</comment>
<keyword evidence="11" id="KW-0547">Nucleotide-binding</keyword>
<dbReference type="InterPro" id="IPR036188">
    <property type="entry name" value="FAD/NAD-bd_sf"/>
</dbReference>
<dbReference type="OrthoDB" id="9776382at2"/>
<comment type="caution">
    <text evidence="17">The sequence shown here is derived from an EMBL/GenBank/DDBJ whole genome shotgun (WGS) entry which is preliminary data.</text>
</comment>
<evidence type="ECO:0000256" key="11">
    <source>
        <dbReference type="PIRSR" id="PIRSR000350-3"/>
    </source>
</evidence>
<name>A0A1C7NTK2_9HYPH</name>
<keyword evidence="8 13" id="KW-0676">Redox-active center</keyword>
<keyword evidence="6 13" id="KW-0560">Oxidoreductase</keyword>
<sequence>MASYDYDLFVIGGGSGGVRSGRLAAALGKKVAIAEEFRYGGTCVIRGCVPKKLYVYASQFAEHFEDAAGFGWSVGESTFDWQKLVAAKEKEITRLEGLYQKGLANAGAEILHTRAELTGPNTVKLMDSGRTVTAERIVIAVGGHPTPHDALPGHELCISSNEAFDLKELPKSIVIAGGGYIAVEFANIFHGLGVETTLIYRGKEILSRFDQDMRRGLHVAMEQKGIRILCEDLLQSITRTADGRLAAETLKHGTLSADQVMLALGRVPNTKGLGLEAAGIAVNERGAIIVDAFSRTSAPGVYAFGDVTDRVQLTPVAIHEAMCFIETEYKGNPTSPDHDLIATAVFSQPEIGTVGLSEEDAARKFDALDVYRAEFRPMKATLSGRSEKTIMKLIVNAADRKVLGVHILGHEAGEMAQLLGITLKAGCTKDDFDRTMAVHPTAAEELVTMYTPSYRIKNGERVG</sequence>
<comment type="cofactor">
    <cofactor evidence="11">
        <name>FAD</name>
        <dbReference type="ChEBI" id="CHEBI:57692"/>
    </cofactor>
    <text evidence="11">Binds 1 FAD per subunit.</text>
</comment>
<dbReference type="NCBIfam" id="TIGR01424">
    <property type="entry name" value="gluta_reduc_2"/>
    <property type="match status" value="1"/>
</dbReference>
<dbReference type="GO" id="GO:0050660">
    <property type="term" value="F:flavin adenine dinucleotide binding"/>
    <property type="evidence" value="ECO:0007669"/>
    <property type="project" value="InterPro"/>
</dbReference>
<dbReference type="PRINTS" id="PR00411">
    <property type="entry name" value="PNDRDTASEI"/>
</dbReference>
<comment type="catalytic activity">
    <reaction evidence="9 14">
        <text>2 glutathione + NADP(+) = glutathione disulfide + NADPH + H(+)</text>
        <dbReference type="Rhea" id="RHEA:11740"/>
        <dbReference type="ChEBI" id="CHEBI:15378"/>
        <dbReference type="ChEBI" id="CHEBI:57783"/>
        <dbReference type="ChEBI" id="CHEBI:57925"/>
        <dbReference type="ChEBI" id="CHEBI:58297"/>
        <dbReference type="ChEBI" id="CHEBI:58349"/>
        <dbReference type="EC" id="1.8.1.7"/>
    </reaction>
</comment>
<reference evidence="17 18" key="1">
    <citation type="journal article" date="2016" name="Syst. Appl. Microbiol.">
        <title>Pararhizobium polonicum sp. nov. isolated from tumors on stone fruit rootstocks.</title>
        <authorList>
            <person name="Pulawska J."/>
            <person name="Kuzmanovic N."/>
            <person name="Willems A."/>
            <person name="Pothier J.F."/>
        </authorList>
    </citation>
    <scope>NUCLEOTIDE SEQUENCE [LARGE SCALE GENOMIC DNA]</scope>
    <source>
        <strain evidence="17 18">F5.1</strain>
    </source>
</reference>
<dbReference type="GO" id="GO:0004362">
    <property type="term" value="F:glutathione-disulfide reductase (NADPH) activity"/>
    <property type="evidence" value="ECO:0007669"/>
    <property type="project" value="UniProtKB-EC"/>
</dbReference>
<evidence type="ECO:0000256" key="3">
    <source>
        <dbReference type="ARBA" id="ARBA00022630"/>
    </source>
</evidence>
<evidence type="ECO:0000256" key="5">
    <source>
        <dbReference type="ARBA" id="ARBA00022857"/>
    </source>
</evidence>
<evidence type="ECO:0000313" key="17">
    <source>
        <dbReference type="EMBL" id="OBZ92338.1"/>
    </source>
</evidence>
<feature type="active site" description="Proton acceptor" evidence="10">
    <location>
        <position position="439"/>
    </location>
</feature>
<feature type="disulfide bond" description="Redox-active" evidence="12">
    <location>
        <begin position="43"/>
        <end position="48"/>
    </location>
</feature>
<feature type="binding site" evidence="11">
    <location>
        <position position="265"/>
    </location>
    <ligand>
        <name>NAD(+)</name>
        <dbReference type="ChEBI" id="CHEBI:57540"/>
    </ligand>
</feature>
<keyword evidence="3 13" id="KW-0285">Flavoprotein</keyword>
<dbReference type="Pfam" id="PF02852">
    <property type="entry name" value="Pyr_redox_dim"/>
    <property type="match status" value="1"/>
</dbReference>
<dbReference type="InterPro" id="IPR001100">
    <property type="entry name" value="Pyr_nuc-diS_OxRdtase"/>
</dbReference>
<dbReference type="InterPro" id="IPR012999">
    <property type="entry name" value="Pyr_OxRdtase_I_AS"/>
</dbReference>
<dbReference type="GO" id="GO:0005829">
    <property type="term" value="C:cytosol"/>
    <property type="evidence" value="ECO:0007669"/>
    <property type="project" value="TreeGrafter"/>
</dbReference>
<organism evidence="17 18">
    <name type="scientific">Pararhizobium polonicum</name>
    <dbReference type="NCBI Taxonomy" id="1612624"/>
    <lineage>
        <taxon>Bacteria</taxon>
        <taxon>Pseudomonadati</taxon>
        <taxon>Pseudomonadota</taxon>
        <taxon>Alphaproteobacteria</taxon>
        <taxon>Hyphomicrobiales</taxon>
        <taxon>Rhizobiaceae</taxon>
        <taxon>Rhizobium/Agrobacterium group</taxon>
        <taxon>Pararhizobium</taxon>
    </lineage>
</organism>
<dbReference type="InterPro" id="IPR004099">
    <property type="entry name" value="Pyr_nucl-diS_OxRdtase_dimer"/>
</dbReference>
<dbReference type="Gene3D" id="3.50.50.60">
    <property type="entry name" value="FAD/NAD(P)-binding domain"/>
    <property type="match status" value="2"/>
</dbReference>
<evidence type="ECO:0000313" key="18">
    <source>
        <dbReference type="Proteomes" id="UP000093111"/>
    </source>
</evidence>
<dbReference type="PANTHER" id="PTHR42737">
    <property type="entry name" value="GLUTATHIONE REDUCTASE"/>
    <property type="match status" value="1"/>
</dbReference>
<evidence type="ECO:0000256" key="12">
    <source>
        <dbReference type="PIRSR" id="PIRSR000350-4"/>
    </source>
</evidence>
<dbReference type="AlphaFoldDB" id="A0A1C7NTK2"/>
<evidence type="ECO:0000256" key="13">
    <source>
        <dbReference type="RuleBase" id="RU003691"/>
    </source>
</evidence>
<keyword evidence="4 11" id="KW-0274">FAD</keyword>
<feature type="binding site" evidence="11">
    <location>
        <position position="52"/>
    </location>
    <ligand>
        <name>FAD</name>
        <dbReference type="ChEBI" id="CHEBI:57692"/>
    </ligand>
</feature>
<dbReference type="InterPro" id="IPR006324">
    <property type="entry name" value="GSHR"/>
</dbReference>
<dbReference type="InterPro" id="IPR046952">
    <property type="entry name" value="GSHR/TRXR-like"/>
</dbReference>
<evidence type="ECO:0000256" key="7">
    <source>
        <dbReference type="ARBA" id="ARBA00023157"/>
    </source>
</evidence>
<evidence type="ECO:0000256" key="4">
    <source>
        <dbReference type="ARBA" id="ARBA00022827"/>
    </source>
</evidence>
<dbReference type="Proteomes" id="UP000093111">
    <property type="component" value="Unassembled WGS sequence"/>
</dbReference>
<dbReference type="GO" id="GO:0045454">
    <property type="term" value="P:cell redox homeostasis"/>
    <property type="evidence" value="ECO:0007669"/>
    <property type="project" value="InterPro"/>
</dbReference>
<feature type="binding site" evidence="11">
    <location>
        <begin position="177"/>
        <end position="184"/>
    </location>
    <ligand>
        <name>NAD(+)</name>
        <dbReference type="ChEBI" id="CHEBI:57540"/>
    </ligand>
</feature>
<dbReference type="PROSITE" id="PS00076">
    <property type="entry name" value="PYRIDINE_REDOX_1"/>
    <property type="match status" value="1"/>
</dbReference>
<comment type="function">
    <text evidence="14">Catalyzes the reduction of glutathione disulfide (GSSG) to reduced glutathione (GSH).</text>
</comment>
<evidence type="ECO:0000256" key="6">
    <source>
        <dbReference type="ARBA" id="ARBA00023002"/>
    </source>
</evidence>
<dbReference type="PANTHER" id="PTHR42737:SF2">
    <property type="entry name" value="GLUTATHIONE REDUCTASE"/>
    <property type="match status" value="1"/>
</dbReference>
<dbReference type="InterPro" id="IPR016156">
    <property type="entry name" value="FAD/NAD-linked_Rdtase_dimer_sf"/>
</dbReference>
<evidence type="ECO:0000256" key="2">
    <source>
        <dbReference type="ARBA" id="ARBA00011738"/>
    </source>
</evidence>
<evidence type="ECO:0000259" key="16">
    <source>
        <dbReference type="Pfam" id="PF07992"/>
    </source>
</evidence>
<dbReference type="PATRIC" id="fig|1612624.7.peg.3063"/>
<dbReference type="NCBIfam" id="NF004776">
    <property type="entry name" value="PRK06116.1"/>
    <property type="match status" value="1"/>
</dbReference>
<evidence type="ECO:0000259" key="15">
    <source>
        <dbReference type="Pfam" id="PF02852"/>
    </source>
</evidence>
<dbReference type="STRING" id="1612624.ADU59_26680"/>
<protein>
    <recommendedName>
        <fullName evidence="14">Glutathione reductase</fullName>
        <shortName evidence="14">GRase</shortName>
        <ecNumber evidence="14">1.8.1.7</ecNumber>
    </recommendedName>
</protein>
<keyword evidence="11" id="KW-0520">NAD</keyword>
<feature type="binding site" evidence="11">
    <location>
        <position position="306"/>
    </location>
    <ligand>
        <name>FAD</name>
        <dbReference type="ChEBI" id="CHEBI:57692"/>
    </ligand>
</feature>
<accession>A0A1C7NTK2</accession>
<keyword evidence="5 14" id="KW-0521">NADP</keyword>
<feature type="domain" description="Pyridine nucleotide-disulphide oxidoreductase dimerisation" evidence="15">
    <location>
        <begin position="341"/>
        <end position="449"/>
    </location>
</feature>
<evidence type="ECO:0000256" key="10">
    <source>
        <dbReference type="PIRSR" id="PIRSR000350-2"/>
    </source>
</evidence>
<keyword evidence="18" id="KW-1185">Reference proteome</keyword>
<dbReference type="SUPFAM" id="SSF51905">
    <property type="entry name" value="FAD/NAD(P)-binding domain"/>
    <property type="match status" value="1"/>
</dbReference>
<dbReference type="GO" id="GO:0034599">
    <property type="term" value="P:cellular response to oxidative stress"/>
    <property type="evidence" value="ECO:0007669"/>
    <property type="project" value="TreeGrafter"/>
</dbReference>
<evidence type="ECO:0000256" key="8">
    <source>
        <dbReference type="ARBA" id="ARBA00023284"/>
    </source>
</evidence>
<evidence type="ECO:0000256" key="1">
    <source>
        <dbReference type="ARBA" id="ARBA00007532"/>
    </source>
</evidence>
<dbReference type="PIRSF" id="PIRSF000350">
    <property type="entry name" value="Mercury_reductase_MerA"/>
    <property type="match status" value="1"/>
</dbReference>
<dbReference type="Gene3D" id="3.30.390.30">
    <property type="match status" value="1"/>
</dbReference>
<keyword evidence="7" id="KW-1015">Disulfide bond</keyword>
<dbReference type="SUPFAM" id="SSF55424">
    <property type="entry name" value="FAD/NAD-linked reductases, dimerisation (C-terminal) domain"/>
    <property type="match status" value="1"/>
</dbReference>
<feature type="domain" description="FAD/NAD(P)-binding" evidence="16">
    <location>
        <begin position="6"/>
        <end position="321"/>
    </location>
</feature>
<dbReference type="EC" id="1.8.1.7" evidence="14"/>
<dbReference type="GO" id="GO:0050661">
    <property type="term" value="F:NADP binding"/>
    <property type="evidence" value="ECO:0007669"/>
    <property type="project" value="InterPro"/>
</dbReference>
<dbReference type="InterPro" id="IPR023753">
    <property type="entry name" value="FAD/NAD-binding_dom"/>
</dbReference>
<proteinExistence type="inferred from homology"/>
<dbReference type="GO" id="GO:0006749">
    <property type="term" value="P:glutathione metabolic process"/>
    <property type="evidence" value="ECO:0007669"/>
    <property type="project" value="InterPro"/>
</dbReference>
<evidence type="ECO:0000256" key="14">
    <source>
        <dbReference type="RuleBase" id="RU365040"/>
    </source>
</evidence>
<dbReference type="RefSeq" id="WP_068958371.1">
    <property type="nucleotide sequence ID" value="NZ_LGLV01000020.1"/>
</dbReference>
<dbReference type="Pfam" id="PF07992">
    <property type="entry name" value="Pyr_redox_2"/>
    <property type="match status" value="1"/>
</dbReference>
<dbReference type="PRINTS" id="PR00368">
    <property type="entry name" value="FADPNR"/>
</dbReference>
<gene>
    <name evidence="17" type="ORF">ADU59_26680</name>
</gene>